<reference evidence="4" key="1">
    <citation type="submission" date="2011-08" db="EMBL/GenBank/DDBJ databases">
        <authorList>
            <person name="Rombauts S."/>
        </authorList>
    </citation>
    <scope>NUCLEOTIDE SEQUENCE</scope>
    <source>
        <strain evidence="4">London</strain>
    </source>
</reference>
<sequence length="289" mass="33389">MEPANPMNCMQMDDDEDDGDDQISLNDLRLMYAKLLEIHRKDIATECDLRERIKELKASSIEKKAEKMRNQVREIKDKIEATKEENKILSTFSLDGFAENQEKVKNLLSEPIDIINNDVTRLSEKTTIFSDFVLNSKISSACQTDLTFPPSFSCFFSTSSQEDKPFNAQDAFIEIQLAHKRQLEERLNYLKKQMWFDGPDVMLVKFDDYEKMIAKSSSRRRRRLKRNQNQFDCYLDISDNLEKRPCLESPSPSPSSPSSHGNNKVDEVQLFFTNSPKQTNGQGSQDQSD</sequence>
<reference evidence="3" key="2">
    <citation type="submission" date="2015-06" db="UniProtKB">
        <authorList>
            <consortium name="EnsemblMetazoa"/>
        </authorList>
    </citation>
    <scope>IDENTIFICATION</scope>
</reference>
<evidence type="ECO:0000313" key="3">
    <source>
        <dbReference type="EnsemblMetazoa" id="tetur08g04680.1"/>
    </source>
</evidence>
<evidence type="ECO:0000313" key="4">
    <source>
        <dbReference type="Proteomes" id="UP000015104"/>
    </source>
</evidence>
<dbReference type="OrthoDB" id="10527209at2759"/>
<keyword evidence="1" id="KW-0175">Coiled coil</keyword>
<proteinExistence type="predicted"/>
<dbReference type="KEGG" id="tut:107362413"/>
<evidence type="ECO:0000256" key="2">
    <source>
        <dbReference type="SAM" id="MobiDB-lite"/>
    </source>
</evidence>
<feature type="region of interest" description="Disordered" evidence="2">
    <location>
        <begin position="244"/>
        <end position="289"/>
    </location>
</feature>
<feature type="compositionally biased region" description="Polar residues" evidence="2">
    <location>
        <begin position="271"/>
        <end position="289"/>
    </location>
</feature>
<feature type="coiled-coil region" evidence="1">
    <location>
        <begin position="58"/>
        <end position="85"/>
    </location>
</feature>
<dbReference type="AlphaFoldDB" id="T1KBN2"/>
<accession>T1KBN2</accession>
<feature type="compositionally biased region" description="Acidic residues" evidence="2">
    <location>
        <begin position="12"/>
        <end position="21"/>
    </location>
</feature>
<name>T1KBN2_TETUR</name>
<dbReference type="Proteomes" id="UP000015104">
    <property type="component" value="Unassembled WGS sequence"/>
</dbReference>
<feature type="region of interest" description="Disordered" evidence="2">
    <location>
        <begin position="1"/>
        <end position="21"/>
    </location>
</feature>
<gene>
    <name evidence="3" type="primary">107362413</name>
</gene>
<keyword evidence="4" id="KW-1185">Reference proteome</keyword>
<protein>
    <submittedName>
        <fullName evidence="3">Uncharacterized protein</fullName>
    </submittedName>
</protein>
<organism evidence="3 4">
    <name type="scientific">Tetranychus urticae</name>
    <name type="common">Two-spotted spider mite</name>
    <dbReference type="NCBI Taxonomy" id="32264"/>
    <lineage>
        <taxon>Eukaryota</taxon>
        <taxon>Metazoa</taxon>
        <taxon>Ecdysozoa</taxon>
        <taxon>Arthropoda</taxon>
        <taxon>Chelicerata</taxon>
        <taxon>Arachnida</taxon>
        <taxon>Acari</taxon>
        <taxon>Acariformes</taxon>
        <taxon>Trombidiformes</taxon>
        <taxon>Prostigmata</taxon>
        <taxon>Eleutherengona</taxon>
        <taxon>Raphignathae</taxon>
        <taxon>Tetranychoidea</taxon>
        <taxon>Tetranychidae</taxon>
        <taxon>Tetranychus</taxon>
    </lineage>
</organism>
<dbReference type="EnsemblMetazoa" id="tetur08g04680.1">
    <property type="protein sequence ID" value="tetur08g04680.1"/>
    <property type="gene ID" value="tetur08g04680"/>
</dbReference>
<evidence type="ECO:0000256" key="1">
    <source>
        <dbReference type="SAM" id="Coils"/>
    </source>
</evidence>
<dbReference type="EMBL" id="CAEY01001953">
    <property type="status" value="NOT_ANNOTATED_CDS"/>
    <property type="molecule type" value="Genomic_DNA"/>
</dbReference>
<dbReference type="HOGENOM" id="CLU_964195_0_0_1"/>